<dbReference type="Pfam" id="PF01328">
    <property type="entry name" value="Peroxidase_2"/>
    <property type="match status" value="1"/>
</dbReference>
<evidence type="ECO:0000256" key="6">
    <source>
        <dbReference type="ARBA" id="ARBA00023004"/>
    </source>
</evidence>
<comment type="cofactor">
    <cofactor evidence="1">
        <name>heme b</name>
        <dbReference type="ChEBI" id="CHEBI:60344"/>
    </cofactor>
</comment>
<sequence length="337" mass="36914">MSSLKYSPPGKPPGPLKDTSSKLVNDARHPWKPVRPSDQRGPCPGLNTLASHGWLPRNGIATPAQIITAVQEGYNMENDLARFVTYAAHLVDGNVVTDLLSIGGKSKLTGPAPPPPAIVGGLNTHAVFEGDASNTRSDAFLGNNHEFNETLFDQLVGYANKYGAGKYNVTVAGEFKWRRIQDSIATNPEFNLLSPRIFTVYAEAVFPINFFIDGRQTDRQLDLDDARSFLQNMRFPDDFHRRNGSIGADEMRDIAAIHPINPGRNVGKVNNYVEDPTSAGLADSCKLYSSFVTDIVQKLYPAPTGNLRKALKINLDYFYNSIPVTIPGCAQVFPYGS</sequence>
<dbReference type="InterPro" id="IPR036851">
    <property type="entry name" value="Chloroperoxidase-like_sf"/>
</dbReference>
<protein>
    <recommendedName>
        <fullName evidence="9">Heme haloperoxidase family profile domain-containing protein</fullName>
    </recommendedName>
</protein>
<dbReference type="InterPro" id="IPR000028">
    <property type="entry name" value="Chloroperoxidase"/>
</dbReference>
<gene>
    <name evidence="10" type="ORF">JR316_010599</name>
</gene>
<dbReference type="PANTHER" id="PTHR33577">
    <property type="entry name" value="STERIGMATOCYSTIN BIOSYNTHESIS PEROXIDASE STCC-RELATED"/>
    <property type="match status" value="1"/>
</dbReference>
<feature type="domain" description="Heme haloperoxidase family profile" evidence="9">
    <location>
        <begin position="27"/>
        <end position="256"/>
    </location>
</feature>
<organism evidence="10">
    <name type="scientific">Psilocybe cubensis</name>
    <name type="common">Psychedelic mushroom</name>
    <name type="synonym">Stropharia cubensis</name>
    <dbReference type="NCBI Taxonomy" id="181762"/>
    <lineage>
        <taxon>Eukaryota</taxon>
        <taxon>Fungi</taxon>
        <taxon>Dikarya</taxon>
        <taxon>Basidiomycota</taxon>
        <taxon>Agaricomycotina</taxon>
        <taxon>Agaricomycetes</taxon>
        <taxon>Agaricomycetidae</taxon>
        <taxon>Agaricales</taxon>
        <taxon>Agaricineae</taxon>
        <taxon>Strophariaceae</taxon>
        <taxon>Psilocybe</taxon>
    </lineage>
</organism>
<comment type="similarity">
    <text evidence="7">Belongs to the chloroperoxidase family.</text>
</comment>
<dbReference type="AlphaFoldDB" id="A0A8H8CGI2"/>
<comment type="caution">
    <text evidence="10">The sequence shown here is derived from an EMBL/GenBank/DDBJ whole genome shotgun (WGS) entry which is preliminary data.</text>
</comment>
<keyword evidence="5" id="KW-0560">Oxidoreductase</keyword>
<dbReference type="SUPFAM" id="SSF47571">
    <property type="entry name" value="Cloroperoxidase"/>
    <property type="match status" value="1"/>
</dbReference>
<evidence type="ECO:0000313" key="10">
    <source>
        <dbReference type="EMBL" id="KAG5164105.1"/>
    </source>
</evidence>
<dbReference type="GO" id="GO:0046872">
    <property type="term" value="F:metal ion binding"/>
    <property type="evidence" value="ECO:0007669"/>
    <property type="project" value="UniProtKB-KW"/>
</dbReference>
<evidence type="ECO:0000259" key="9">
    <source>
        <dbReference type="PROSITE" id="PS51405"/>
    </source>
</evidence>
<feature type="region of interest" description="Disordered" evidence="8">
    <location>
        <begin position="1"/>
        <end position="43"/>
    </location>
</feature>
<evidence type="ECO:0000256" key="8">
    <source>
        <dbReference type="SAM" id="MobiDB-lite"/>
    </source>
</evidence>
<dbReference type="EMBL" id="JAFIQS010000012">
    <property type="protein sequence ID" value="KAG5164105.1"/>
    <property type="molecule type" value="Genomic_DNA"/>
</dbReference>
<proteinExistence type="inferred from homology"/>
<evidence type="ECO:0000256" key="2">
    <source>
        <dbReference type="ARBA" id="ARBA00022559"/>
    </source>
</evidence>
<keyword evidence="2" id="KW-0575">Peroxidase</keyword>
<dbReference type="Gene3D" id="1.10.489.10">
    <property type="entry name" value="Chloroperoxidase-like"/>
    <property type="match status" value="1"/>
</dbReference>
<keyword evidence="4" id="KW-0479">Metal-binding</keyword>
<accession>A0A8H8CGI2</accession>
<reference evidence="10" key="1">
    <citation type="submission" date="2021-02" db="EMBL/GenBank/DDBJ databases">
        <title>Psilocybe cubensis genome.</title>
        <authorList>
            <person name="Mckernan K.J."/>
            <person name="Crawford S."/>
            <person name="Trippe A."/>
            <person name="Kane L.T."/>
            <person name="Mclaughlin S."/>
        </authorList>
    </citation>
    <scope>NUCLEOTIDE SEQUENCE [LARGE SCALE GENOMIC DNA]</scope>
    <source>
        <strain evidence="10">MGC-MH-2018</strain>
    </source>
</reference>
<evidence type="ECO:0000256" key="1">
    <source>
        <dbReference type="ARBA" id="ARBA00001970"/>
    </source>
</evidence>
<name>A0A8H8CGI2_PSICU</name>
<dbReference type="PANTHER" id="PTHR33577:SF16">
    <property type="entry name" value="HEME HALOPEROXIDASE FAMILY PROFILE DOMAIN-CONTAINING PROTEIN"/>
    <property type="match status" value="1"/>
</dbReference>
<dbReference type="OrthoDB" id="2542103at2759"/>
<evidence type="ECO:0000256" key="4">
    <source>
        <dbReference type="ARBA" id="ARBA00022723"/>
    </source>
</evidence>
<evidence type="ECO:0000256" key="3">
    <source>
        <dbReference type="ARBA" id="ARBA00022617"/>
    </source>
</evidence>
<dbReference type="PROSITE" id="PS51405">
    <property type="entry name" value="HEME_HALOPEROXIDASE"/>
    <property type="match status" value="1"/>
</dbReference>
<dbReference type="GO" id="GO:0004601">
    <property type="term" value="F:peroxidase activity"/>
    <property type="evidence" value="ECO:0007669"/>
    <property type="project" value="UniProtKB-KW"/>
</dbReference>
<evidence type="ECO:0000256" key="5">
    <source>
        <dbReference type="ARBA" id="ARBA00023002"/>
    </source>
</evidence>
<keyword evidence="6" id="KW-0408">Iron</keyword>
<keyword evidence="3" id="KW-0349">Heme</keyword>
<evidence type="ECO:0000256" key="7">
    <source>
        <dbReference type="ARBA" id="ARBA00025795"/>
    </source>
</evidence>